<dbReference type="AlphaFoldDB" id="A0AAD9M514"/>
<accession>A0AAD9M514</accession>
<organism evidence="1 2">
    <name type="scientific">Colletotrichum zoysiae</name>
    <dbReference type="NCBI Taxonomy" id="1216348"/>
    <lineage>
        <taxon>Eukaryota</taxon>
        <taxon>Fungi</taxon>
        <taxon>Dikarya</taxon>
        <taxon>Ascomycota</taxon>
        <taxon>Pezizomycotina</taxon>
        <taxon>Sordariomycetes</taxon>
        <taxon>Hypocreomycetidae</taxon>
        <taxon>Glomerellales</taxon>
        <taxon>Glomerellaceae</taxon>
        <taxon>Colletotrichum</taxon>
        <taxon>Colletotrichum graminicola species complex</taxon>
    </lineage>
</organism>
<proteinExistence type="predicted"/>
<evidence type="ECO:0000313" key="2">
    <source>
        <dbReference type="Proteomes" id="UP001232148"/>
    </source>
</evidence>
<evidence type="ECO:0000313" key="1">
    <source>
        <dbReference type="EMBL" id="KAK2033614.1"/>
    </source>
</evidence>
<dbReference type="Proteomes" id="UP001232148">
    <property type="component" value="Unassembled WGS sequence"/>
</dbReference>
<sequence length="103" mass="11706">MVMHVCSCAQEIAGTVCMVYIIELEGGLRHAMNLQGKRSLRLASQPLHFCCGWLQNRKVREVIVVGVEIDKSIWSRRNFSGLKYTQTIWPNSIYPLRLAKVGT</sequence>
<protein>
    <submittedName>
        <fullName evidence="1">Uncharacterized protein</fullName>
    </submittedName>
</protein>
<gene>
    <name evidence="1" type="ORF">LX32DRAFT_56445</name>
</gene>
<name>A0AAD9M514_9PEZI</name>
<keyword evidence="2" id="KW-1185">Reference proteome</keyword>
<dbReference type="EMBL" id="MU842820">
    <property type="protein sequence ID" value="KAK2033614.1"/>
    <property type="molecule type" value="Genomic_DNA"/>
</dbReference>
<reference evidence="1" key="1">
    <citation type="submission" date="2021-06" db="EMBL/GenBank/DDBJ databases">
        <title>Comparative genomics, transcriptomics and evolutionary studies reveal genomic signatures of adaptation to plant cell wall in hemibiotrophic fungi.</title>
        <authorList>
            <consortium name="DOE Joint Genome Institute"/>
            <person name="Baroncelli R."/>
            <person name="Diaz J.F."/>
            <person name="Benocci T."/>
            <person name="Peng M."/>
            <person name="Battaglia E."/>
            <person name="Haridas S."/>
            <person name="Andreopoulos W."/>
            <person name="Labutti K."/>
            <person name="Pangilinan J."/>
            <person name="Floch G.L."/>
            <person name="Makela M.R."/>
            <person name="Henrissat B."/>
            <person name="Grigoriev I.V."/>
            <person name="Crouch J.A."/>
            <person name="De Vries R.P."/>
            <person name="Sukno S.A."/>
            <person name="Thon M.R."/>
        </authorList>
    </citation>
    <scope>NUCLEOTIDE SEQUENCE</scope>
    <source>
        <strain evidence="1">MAFF235873</strain>
    </source>
</reference>
<comment type="caution">
    <text evidence="1">The sequence shown here is derived from an EMBL/GenBank/DDBJ whole genome shotgun (WGS) entry which is preliminary data.</text>
</comment>